<evidence type="ECO:0000313" key="3">
    <source>
        <dbReference type="Proteomes" id="UP000542125"/>
    </source>
</evidence>
<dbReference type="InterPro" id="IPR005586">
    <property type="entry name" value="ABC_trans_aux"/>
</dbReference>
<proteinExistence type="predicted"/>
<sequence>MTPIAAPRRTKTGLASTSWKAFRRGASGGGASRAGAADATVALSDATLRSAPGRLPSGLTSWALGLAALGLAACAGPSAPRIYTLQDPSAIVGGAQMAPGSDRMASPAAAGGVSAAAGNTSAGAGNASASGPTRFIDVAPVIIPERLRRRQLVLRTDATQLRVLEEDRWSASLADELHDAISFGLQSQLNAADVSQTGLAGKAPSYRISIEFNQLDAQQGGAVRANVSWLVKQVSGPNGRVCQARFDAPAGAQVADVIVAHQRIVGQVVDAVAASQRALESGGTAPYCSASVG</sequence>
<dbReference type="Pfam" id="PF03886">
    <property type="entry name" value="ABC_trans_aux"/>
    <property type="match status" value="1"/>
</dbReference>
<keyword evidence="3" id="KW-1185">Reference proteome</keyword>
<organism evidence="2 3">
    <name type="scientific">Pigmentiphaga litoralis</name>
    <dbReference type="NCBI Taxonomy" id="516702"/>
    <lineage>
        <taxon>Bacteria</taxon>
        <taxon>Pseudomonadati</taxon>
        <taxon>Pseudomonadota</taxon>
        <taxon>Betaproteobacteria</taxon>
        <taxon>Burkholderiales</taxon>
        <taxon>Alcaligenaceae</taxon>
        <taxon>Pigmentiphaga</taxon>
    </lineage>
</organism>
<dbReference type="SUPFAM" id="SSF159594">
    <property type="entry name" value="XCC0632-like"/>
    <property type="match status" value="1"/>
</dbReference>
<dbReference type="AlphaFoldDB" id="A0A7Y9IYA0"/>
<dbReference type="Gene3D" id="3.40.50.10610">
    <property type="entry name" value="ABC-type transport auxiliary lipoprotein component"/>
    <property type="match status" value="1"/>
</dbReference>
<protein>
    <recommendedName>
        <fullName evidence="1">ABC-type transport auxiliary lipoprotein component domain-containing protein</fullName>
    </recommendedName>
</protein>
<gene>
    <name evidence="2" type="ORF">FHW18_004501</name>
</gene>
<feature type="domain" description="ABC-type transport auxiliary lipoprotein component" evidence="1">
    <location>
        <begin position="121"/>
        <end position="273"/>
    </location>
</feature>
<comment type="caution">
    <text evidence="2">The sequence shown here is derived from an EMBL/GenBank/DDBJ whole genome shotgun (WGS) entry which is preliminary data.</text>
</comment>
<evidence type="ECO:0000259" key="1">
    <source>
        <dbReference type="Pfam" id="PF03886"/>
    </source>
</evidence>
<evidence type="ECO:0000313" key="2">
    <source>
        <dbReference type="EMBL" id="NYE85194.1"/>
    </source>
</evidence>
<name>A0A7Y9IYA0_9BURK</name>
<dbReference type="EMBL" id="JACBYR010000002">
    <property type="protein sequence ID" value="NYE85194.1"/>
    <property type="molecule type" value="Genomic_DNA"/>
</dbReference>
<dbReference type="Proteomes" id="UP000542125">
    <property type="component" value="Unassembled WGS sequence"/>
</dbReference>
<accession>A0A7Y9IYA0</accession>
<dbReference type="RefSeq" id="WP_179589183.1">
    <property type="nucleotide sequence ID" value="NZ_JACBYR010000002.1"/>
</dbReference>
<reference evidence="2 3" key="1">
    <citation type="submission" date="2020-07" db="EMBL/GenBank/DDBJ databases">
        <title>Genomic Encyclopedia of Type Strains, Phase IV (KMG-V): Genome sequencing to study the core and pangenomes of soil and plant-associated prokaryotes.</title>
        <authorList>
            <person name="Whitman W."/>
        </authorList>
    </citation>
    <scope>NUCLEOTIDE SEQUENCE [LARGE SCALE GENOMIC DNA]</scope>
    <source>
        <strain evidence="2 3">SAS40</strain>
    </source>
</reference>